<accession>A0A1X7VQ07</accession>
<dbReference type="EnsemblMetazoa" id="Aqu2.1.42461_001">
    <property type="protein sequence ID" value="Aqu2.1.42461_001"/>
    <property type="gene ID" value="Aqu2.1.42461"/>
</dbReference>
<organism evidence="1">
    <name type="scientific">Amphimedon queenslandica</name>
    <name type="common">Sponge</name>
    <dbReference type="NCBI Taxonomy" id="400682"/>
    <lineage>
        <taxon>Eukaryota</taxon>
        <taxon>Metazoa</taxon>
        <taxon>Porifera</taxon>
        <taxon>Demospongiae</taxon>
        <taxon>Heteroscleromorpha</taxon>
        <taxon>Haplosclerida</taxon>
        <taxon>Niphatidae</taxon>
        <taxon>Amphimedon</taxon>
    </lineage>
</organism>
<sequence length="78" mass="9023">MQKSNIGGLLCTLNFSKRRFKQLKQPAIQMIHTRGNHWIVASTIESTTEILVYDTFYLDLEKDTREVMFGISTCNIII</sequence>
<dbReference type="AlphaFoldDB" id="A0A1X7VQ07"/>
<dbReference type="InParanoid" id="A0A1X7VQ07"/>
<evidence type="ECO:0000313" key="1">
    <source>
        <dbReference type="EnsemblMetazoa" id="Aqu2.1.42461_001"/>
    </source>
</evidence>
<protein>
    <submittedName>
        <fullName evidence="1">Uncharacterized protein</fullName>
    </submittedName>
</protein>
<proteinExistence type="predicted"/>
<reference evidence="1" key="1">
    <citation type="submission" date="2017-05" db="UniProtKB">
        <authorList>
            <consortium name="EnsemblMetazoa"/>
        </authorList>
    </citation>
    <scope>IDENTIFICATION</scope>
</reference>
<name>A0A1X7VQ07_AMPQE</name>